<dbReference type="InterPro" id="IPR013397">
    <property type="entry name" value="CRISPR-assoc_prot_Csy1"/>
</dbReference>
<protein>
    <submittedName>
        <fullName evidence="1">Uncharacterized protein</fullName>
    </submittedName>
</protein>
<name>A0A5M9RE44_9GAMM</name>
<reference evidence="1 2" key="1">
    <citation type="submission" date="2019-09" db="EMBL/GenBank/DDBJ databases">
        <title>Draft genome sequence of various Type strains from the CCUG.</title>
        <authorList>
            <person name="Pineiro-Iglesias B."/>
            <person name="Tunovic T."/>
            <person name="Unosson C."/>
            <person name="Inganas E."/>
            <person name="Ohlen M."/>
            <person name="Cardew S."/>
            <person name="Jensie-Markopoulos S."/>
            <person name="Salva-Serra F."/>
            <person name="Jaen-Luchoro D."/>
            <person name="Karlsson R."/>
            <person name="Svensson-Stadler L."/>
            <person name="Chun J."/>
            <person name="Moore E."/>
        </authorList>
    </citation>
    <scope>NUCLEOTIDE SEQUENCE [LARGE SCALE GENOMIC DNA]</scope>
    <source>
        <strain evidence="1 2">CCUG 53682T</strain>
    </source>
</reference>
<evidence type="ECO:0000313" key="2">
    <source>
        <dbReference type="Proteomes" id="UP000322181"/>
    </source>
</evidence>
<gene>
    <name evidence="1" type="ORF">F4V73_07865</name>
</gene>
<proteinExistence type="predicted"/>
<dbReference type="Pfam" id="PF09611">
    <property type="entry name" value="Cas_Csy1"/>
    <property type="match status" value="1"/>
</dbReference>
<accession>A0A5M9RE44</accession>
<sequence>MIECNHKGCTMTDPAITAFLAERKTEWLKKKLRGLTKKTDIDGLRQYSEVVFSLAQWLPRAAVRAGQISLSTHPCTFTHPCARQNSMNTGGIAGNNTVTAVIAQAKQENDGFLRSGNIPTEPDALGNAAALDIYRFLMLKMQDNRTLLTHIDEESSLAKLLLSHGDYSVLRKGFLQVVTGKKSAVTSSKVKQVYFPVFDNIAGDNYHLLSVLTPSGILFELRRRIEFIRRSAVDKIEQNKNNKRNIESFRTIDGVTIIRFGGGKPQNISVFNNDNAGKACLLLSVPPGFKCQEVQDSVR</sequence>
<organism evidence="1 2">
    <name type="scientific">Morganella psychrotolerans</name>
    <dbReference type="NCBI Taxonomy" id="368603"/>
    <lineage>
        <taxon>Bacteria</taxon>
        <taxon>Pseudomonadati</taxon>
        <taxon>Pseudomonadota</taxon>
        <taxon>Gammaproteobacteria</taxon>
        <taxon>Enterobacterales</taxon>
        <taxon>Morganellaceae</taxon>
        <taxon>Morganella</taxon>
    </lineage>
</organism>
<comment type="caution">
    <text evidence="1">The sequence shown here is derived from an EMBL/GenBank/DDBJ whole genome shotgun (WGS) entry which is preliminary data.</text>
</comment>
<dbReference type="EMBL" id="VXKB01000001">
    <property type="protein sequence ID" value="KAA8717745.1"/>
    <property type="molecule type" value="Genomic_DNA"/>
</dbReference>
<evidence type="ECO:0000313" key="1">
    <source>
        <dbReference type="EMBL" id="KAA8717745.1"/>
    </source>
</evidence>
<dbReference type="Proteomes" id="UP000322181">
    <property type="component" value="Unassembled WGS sequence"/>
</dbReference>
<dbReference type="AlphaFoldDB" id="A0A5M9RE44"/>